<proteinExistence type="predicted"/>
<dbReference type="Gene3D" id="2.130.10.10">
    <property type="entry name" value="YVTN repeat-like/Quinoprotein amine dehydrogenase"/>
    <property type="match status" value="2"/>
</dbReference>
<dbReference type="Pfam" id="PF00656">
    <property type="entry name" value="Peptidase_C14"/>
    <property type="match status" value="1"/>
</dbReference>
<evidence type="ECO:0000313" key="4">
    <source>
        <dbReference type="EMBL" id="ANS64174.1"/>
    </source>
</evidence>
<dbReference type="GO" id="GO:0006508">
    <property type="term" value="P:proteolysis"/>
    <property type="evidence" value="ECO:0007669"/>
    <property type="project" value="InterPro"/>
</dbReference>
<dbReference type="InterPro" id="IPR011047">
    <property type="entry name" value="Quinoprotein_ADH-like_sf"/>
</dbReference>
<organism evidence="4 5">
    <name type="scientific">Streptomyces lincolnensis</name>
    <dbReference type="NCBI Taxonomy" id="1915"/>
    <lineage>
        <taxon>Bacteria</taxon>
        <taxon>Bacillati</taxon>
        <taxon>Actinomycetota</taxon>
        <taxon>Actinomycetes</taxon>
        <taxon>Kitasatosporales</taxon>
        <taxon>Streptomycetaceae</taxon>
        <taxon>Streptomyces</taxon>
    </lineage>
</organism>
<dbReference type="RefSeq" id="WP_067429741.1">
    <property type="nucleotide sequence ID" value="NZ_CP016438.1"/>
</dbReference>
<name>A0A1B1M6N4_STRLN</name>
<feature type="domain" description="Peptidase C14 caspase" evidence="3">
    <location>
        <begin position="31"/>
        <end position="160"/>
    </location>
</feature>
<evidence type="ECO:0000256" key="1">
    <source>
        <dbReference type="ARBA" id="ARBA00022574"/>
    </source>
</evidence>
<dbReference type="PATRIC" id="fig|1915.4.peg.2185"/>
<dbReference type="SUPFAM" id="SSF52129">
    <property type="entry name" value="Caspase-like"/>
    <property type="match status" value="1"/>
</dbReference>
<protein>
    <recommendedName>
        <fullName evidence="3">Peptidase C14 caspase domain-containing protein</fullName>
    </recommendedName>
</protein>
<dbReference type="InterPro" id="IPR015943">
    <property type="entry name" value="WD40/YVTN_repeat-like_dom_sf"/>
</dbReference>
<dbReference type="KEGG" id="sls:SLINC_1950"/>
<dbReference type="Proteomes" id="UP000092598">
    <property type="component" value="Chromosome"/>
</dbReference>
<dbReference type="Pfam" id="PF00400">
    <property type="entry name" value="WD40"/>
    <property type="match status" value="1"/>
</dbReference>
<sequence>MAASRTEDGGPPEPPPRRYLITATVPRVPAFPHLERPELARDVRRVEDLFVGLLGYERAAVTGPDPTKEQLLKALRAFAVSDERRPDDYVVLYFAGHGAVAEQSGRHYLLTADSDGDLRGTALPTEDLVAQLWEETGIERLLVLLDACHSEAGLEEALGGALRDRRFRPTGGRSPGNGLVMIASSRRKQETAPGALSSAFDRAVRREAMYAGRVPRHLRLDDVMERVSRDPEVPDWQEPVVHTVHCTSGSPLFLPNPRHVPGARDRRVDEGDELFARFARGREERKAELTAHFDPRARGTDVPASEVAYFTGRHAALRTVTAWLAPERADERLCLVTGDPGSGKSALLGLVTVLADTRRRASLPRDGLPADAVPAPGALHDSVLASHKSTRQILDRLGAAAGMGGVESPDALVRTLQRRTEPLVVILDAVDEALAPQEVVDMVLALTDPALGLPLRLLLAARRHVTDQLSTGVLRVDLDDERYVDPPAVRAYVRKLFAAPGSTLADHRADHLGAIADAVAEAAGRSFLVALITARTLVREAPPADPYDPAWRAGLPTRPGQAMQRDLERRLGEGTRRARDLLLPLAFAQGAGLPWGGVWPGLATALAGREYTSEDIVWLREVAGSYLVETEEDGESVYRVYHRALIDHLRAGHATRSAQRTVTRVLRTTDHPYVRRYLARHAAEGGVLDDLVQDASFVLRAHPGPLLAALPALRTPAGQAAGQALRDLEPLLRDHGGGGPDPTALARLRLAAVCRRADALARSCDLDVPLPWRARWAVWDPREGDRSLAGLPGGRGVVVPMPRGGARVVEPGEGGESLVRGRDLVTGRAVRTRRLPFTLYDTTLTALPALGPCVAVLSADFGDVRSVTRRVLGRSEPTQRPGSALVRRLLGQAADRAGRGTPVRREVSEARLLHVWRLDGTADTGTWRLPAHPTLDQEGHARGLVPAEELTVLRARGGTRYAALRFTGGQVVVHALAETSDLPDLPRRRWRQIHPTDQALYNQLRAQRMATVSATLGPEVPGAGRHLRLPPVTRCVAPAGALPGELLLGHADGSVTVYAADRHLPRRFTPGHEGAVTALEVVRPDGEGRLLVSAGRDGSVRLTALDTGEPVRTLHRGAAAVSAVAVHRVEPDGQWLAAVATADGLLHRIDVASGRPVGRPTRCGGAGERALTTLDLHGRPSALVRQPGRPGAQVYALDTGERIGAPASRHEVTALCTVNGTVWVGGSDGVVRCWPTEHAANTTRVDAHDERILALGVIRGPRGVPAVVSVGQDHMIRCWSADGTAHELWHRSVPRPHPWEVPLIGAAAVGSTADGRDVVVTGEYGGVVRVLVLRNGLAVAEQRFTVPETVTALCVGRVRGRDVVVVGTGTGRVSCWDVTGARWYARGPAPDRERWTTALALGPDGSGRLAVGADDGTVQEWLLPGCRPLGPPRTVHTRVAARDPLPGSTARVTGVAHVPGPDGPLLVSAGSDGRLEEVAGGPGHGLPAPASVLTATAEGVLCGDERGDVFLLGRSGREWRMLRALESVRPVTAVAVVEGRDRTDVVAGGPDGEIAVRDLRDGTARGRLRPVSDGPVAALSTEDGPGPVLLSRSVHGVVERWDLTDPARAWLGVADLRHRDTPGVWRLRLGRRRVLASWTDFARRLETRTEVPSTLPDVVRLVVRQKLTRRAPDPSLTGLLFRDLDDGTLFQGDMLGFGVQHVVARDDPVRPELFLAWNERVHIYGVDPDDPARAEIVGAYYAPFPIRHMAPLPGLRCAVAGDGPGEFALLGPGILDQHVPVTIPSVVTGLSAGPDGTLAVATPNGLVVLQVPSEVPESSAPPEPFAPSDER</sequence>
<dbReference type="InterPro" id="IPR029030">
    <property type="entry name" value="Caspase-like_dom_sf"/>
</dbReference>
<accession>A0A1B1M6N4</accession>
<dbReference type="EMBL" id="CP016438">
    <property type="protein sequence ID" value="ANS64174.1"/>
    <property type="molecule type" value="Genomic_DNA"/>
</dbReference>
<dbReference type="InterPro" id="IPR027417">
    <property type="entry name" value="P-loop_NTPase"/>
</dbReference>
<dbReference type="STRING" id="1915.SLINC_1950"/>
<dbReference type="SUPFAM" id="SSF63829">
    <property type="entry name" value="Calcium-dependent phosphotriesterase"/>
    <property type="match status" value="1"/>
</dbReference>
<dbReference type="InterPro" id="IPR001680">
    <property type="entry name" value="WD40_rpt"/>
</dbReference>
<evidence type="ECO:0000256" key="2">
    <source>
        <dbReference type="ARBA" id="ARBA00022737"/>
    </source>
</evidence>
<keyword evidence="2" id="KW-0677">Repeat</keyword>
<dbReference type="Gene3D" id="3.40.50.1460">
    <property type="match status" value="1"/>
</dbReference>
<dbReference type="SUPFAM" id="SSF50998">
    <property type="entry name" value="Quinoprotein alcohol dehydrogenase-like"/>
    <property type="match status" value="1"/>
</dbReference>
<dbReference type="InterPro" id="IPR051179">
    <property type="entry name" value="WD_repeat_multifunction"/>
</dbReference>
<dbReference type="InterPro" id="IPR011600">
    <property type="entry name" value="Pept_C14_caspase"/>
</dbReference>
<dbReference type="SUPFAM" id="SSF52540">
    <property type="entry name" value="P-loop containing nucleoside triphosphate hydrolases"/>
    <property type="match status" value="1"/>
</dbReference>
<dbReference type="SMART" id="SM00320">
    <property type="entry name" value="WD40"/>
    <property type="match status" value="7"/>
</dbReference>
<gene>
    <name evidence="4" type="ORF">SLINC_1950</name>
</gene>
<keyword evidence="5" id="KW-1185">Reference proteome</keyword>
<evidence type="ECO:0000313" key="5">
    <source>
        <dbReference type="Proteomes" id="UP000092598"/>
    </source>
</evidence>
<reference evidence="4 5" key="1">
    <citation type="submission" date="2016-07" db="EMBL/GenBank/DDBJ databases">
        <title>Enhancement of antibiotic productionsby engineered nitrateutilization in actinobacteria.</title>
        <authorList>
            <person name="Meng S.C."/>
        </authorList>
    </citation>
    <scope>NUCLEOTIDE SEQUENCE [LARGE SCALE GENOMIC DNA]</scope>
    <source>
        <strain evidence="4 5">NRRL 2936</strain>
    </source>
</reference>
<dbReference type="GO" id="GO:0004197">
    <property type="term" value="F:cysteine-type endopeptidase activity"/>
    <property type="evidence" value="ECO:0007669"/>
    <property type="project" value="InterPro"/>
</dbReference>
<dbReference type="PANTHER" id="PTHR19857">
    <property type="entry name" value="MITOCHONDRIAL DIVISION PROTEIN 1-RELATED"/>
    <property type="match status" value="1"/>
</dbReference>
<evidence type="ECO:0000259" key="3">
    <source>
        <dbReference type="Pfam" id="PF00656"/>
    </source>
</evidence>
<keyword evidence="1" id="KW-0853">WD repeat</keyword>